<keyword evidence="4" id="KW-1185">Reference proteome</keyword>
<dbReference type="InterPro" id="IPR007312">
    <property type="entry name" value="Phosphoesterase"/>
</dbReference>
<organism evidence="3 4">
    <name type="scientific">Galdieria partita</name>
    <dbReference type="NCBI Taxonomy" id="83374"/>
    <lineage>
        <taxon>Eukaryota</taxon>
        <taxon>Rhodophyta</taxon>
        <taxon>Bangiophyceae</taxon>
        <taxon>Galdieriales</taxon>
        <taxon>Galdieriaceae</taxon>
        <taxon>Galdieria</taxon>
    </lineage>
</organism>
<feature type="signal peptide" evidence="2">
    <location>
        <begin position="1"/>
        <end position="25"/>
    </location>
</feature>
<comment type="caution">
    <text evidence="3">The sequence shown here is derived from an EMBL/GenBank/DDBJ whole genome shotgun (WGS) entry which is preliminary data.</text>
</comment>
<gene>
    <name evidence="3" type="ORF">GpartN1_g7716.t1</name>
</gene>
<protein>
    <recommendedName>
        <fullName evidence="5">Acid phosphatase</fullName>
    </recommendedName>
</protein>
<dbReference type="PANTHER" id="PTHR31956:SF8">
    <property type="entry name" value="ACID PHOSPHATASE PHOA (AFU_ORTHOLOGUE AFUA_1G03570)"/>
    <property type="match status" value="1"/>
</dbReference>
<reference evidence="3" key="2">
    <citation type="submission" date="2022-01" db="EMBL/GenBank/DDBJ databases">
        <authorList>
            <person name="Hirooka S."/>
            <person name="Miyagishima S.Y."/>
        </authorList>
    </citation>
    <scope>NUCLEOTIDE SEQUENCE</scope>
    <source>
        <strain evidence="3">NBRC 102759</strain>
    </source>
</reference>
<dbReference type="GO" id="GO:0009395">
    <property type="term" value="P:phospholipid catabolic process"/>
    <property type="evidence" value="ECO:0007669"/>
    <property type="project" value="TreeGrafter"/>
</dbReference>
<feature type="chain" id="PRO_5038469886" description="Acid phosphatase" evidence="2">
    <location>
        <begin position="26"/>
        <end position="414"/>
    </location>
</feature>
<name>A0A9C7UV41_9RHOD</name>
<keyword evidence="1" id="KW-0378">Hydrolase</keyword>
<keyword evidence="2" id="KW-0732">Signal</keyword>
<dbReference type="PANTHER" id="PTHR31956">
    <property type="entry name" value="NON-SPECIFIC PHOSPHOLIPASE C4-RELATED"/>
    <property type="match status" value="1"/>
</dbReference>
<evidence type="ECO:0000313" key="3">
    <source>
        <dbReference type="EMBL" id="GJQ15925.1"/>
    </source>
</evidence>
<dbReference type="Proteomes" id="UP001061958">
    <property type="component" value="Unassembled WGS sequence"/>
</dbReference>
<dbReference type="InterPro" id="IPR017850">
    <property type="entry name" value="Alkaline_phosphatase_core_sf"/>
</dbReference>
<dbReference type="Pfam" id="PF04185">
    <property type="entry name" value="Phosphoesterase"/>
    <property type="match status" value="2"/>
</dbReference>
<sequence length="414" mass="46898">MSTMKPFAFILAVSFLFQVYRDALGSGNLTQVTTIPAAAPSKAPIRNGTEALQNMGIFSASSFQCPRRNFTHIHSKEGLKPFDHVFIFMMENSGNDVILGNENMPFINLLIQHFGFAAEYYGITHTSLPNYIALTSGSNWWSHNDSTKQIFDHTCIADKLEEKGLGWKNYAQSIPYAGYKGSSSYPQNDSFVWLQEHVPFLFYPQIFQDPVRAANIPPLEELEQDLYSCNVPEYVFISPDICHDMHGGSDVCPAVTEYPNTPKKLAYCYNTKNTSKNCVNINNLWKAGDEFLREWIPKIVNSPSWTGNSVIIVTWDEANYNEELDVFTEGGPDTAYIYSTNFSFADHSFLIDGYYGGGKVPLIVISRENPYHIVTYGKYNHYNLLKSIEASYGLDYLGYTSDDRQVKVLHEFFV</sequence>
<dbReference type="GO" id="GO:0016788">
    <property type="term" value="F:hydrolase activity, acting on ester bonds"/>
    <property type="evidence" value="ECO:0007669"/>
    <property type="project" value="InterPro"/>
</dbReference>
<proteinExistence type="predicted"/>
<reference evidence="3" key="1">
    <citation type="journal article" date="2022" name="Proc. Natl. Acad. Sci. U.S.A.">
        <title>Life cycle and functional genomics of the unicellular red alga Galdieria for elucidating algal and plant evolution and industrial use.</title>
        <authorList>
            <person name="Hirooka S."/>
            <person name="Itabashi T."/>
            <person name="Ichinose T.M."/>
            <person name="Onuma R."/>
            <person name="Fujiwara T."/>
            <person name="Yamashita S."/>
            <person name="Jong L.W."/>
            <person name="Tomita R."/>
            <person name="Iwane A.H."/>
            <person name="Miyagishima S.Y."/>
        </authorList>
    </citation>
    <scope>NUCLEOTIDE SEQUENCE</scope>
    <source>
        <strain evidence="3">NBRC 102759</strain>
    </source>
</reference>
<evidence type="ECO:0000256" key="1">
    <source>
        <dbReference type="ARBA" id="ARBA00022801"/>
    </source>
</evidence>
<dbReference type="Gene3D" id="3.40.720.10">
    <property type="entry name" value="Alkaline Phosphatase, subunit A"/>
    <property type="match status" value="1"/>
</dbReference>
<evidence type="ECO:0008006" key="5">
    <source>
        <dbReference type="Google" id="ProtNLM"/>
    </source>
</evidence>
<accession>A0A9C7UV41</accession>
<evidence type="ECO:0000313" key="4">
    <source>
        <dbReference type="Proteomes" id="UP001061958"/>
    </source>
</evidence>
<dbReference type="EMBL" id="BQMJ01000077">
    <property type="protein sequence ID" value="GJQ15925.1"/>
    <property type="molecule type" value="Genomic_DNA"/>
</dbReference>
<dbReference type="OrthoDB" id="5135119at2759"/>
<dbReference type="AlphaFoldDB" id="A0A9C7UV41"/>
<evidence type="ECO:0000256" key="2">
    <source>
        <dbReference type="SAM" id="SignalP"/>
    </source>
</evidence>